<dbReference type="STRING" id="369723.Strop_2482"/>
<dbReference type="PROSITE" id="PS00455">
    <property type="entry name" value="AMP_BINDING"/>
    <property type="match status" value="1"/>
</dbReference>
<protein>
    <submittedName>
        <fullName evidence="3">AMP-dependent synthetase and ligase</fullName>
    </submittedName>
</protein>
<keyword evidence="3" id="KW-0436">Ligase</keyword>
<keyword evidence="4" id="KW-1185">Reference proteome</keyword>
<dbReference type="PANTHER" id="PTHR43767">
    <property type="entry name" value="LONG-CHAIN-FATTY-ACID--COA LIGASE"/>
    <property type="match status" value="1"/>
</dbReference>
<dbReference type="InterPro" id="IPR020845">
    <property type="entry name" value="AMP-binding_CS"/>
</dbReference>
<dbReference type="HOGENOM" id="CLU_000022_59_0_11"/>
<evidence type="ECO:0000259" key="1">
    <source>
        <dbReference type="Pfam" id="PF00501"/>
    </source>
</evidence>
<dbReference type="EMBL" id="CP000667">
    <property type="protein sequence ID" value="ABP54928.1"/>
    <property type="molecule type" value="Genomic_DNA"/>
</dbReference>
<organism evidence="3 4">
    <name type="scientific">Salinispora tropica (strain ATCC BAA-916 / DSM 44818 / JCM 13857 / NBRC 105044 / CNB-440)</name>
    <dbReference type="NCBI Taxonomy" id="369723"/>
    <lineage>
        <taxon>Bacteria</taxon>
        <taxon>Bacillati</taxon>
        <taxon>Actinomycetota</taxon>
        <taxon>Actinomycetes</taxon>
        <taxon>Micromonosporales</taxon>
        <taxon>Micromonosporaceae</taxon>
        <taxon>Salinispora</taxon>
    </lineage>
</organism>
<dbReference type="eggNOG" id="COG0318">
    <property type="taxonomic scope" value="Bacteria"/>
</dbReference>
<dbReference type="InterPro" id="IPR045851">
    <property type="entry name" value="AMP-bd_C_sf"/>
</dbReference>
<dbReference type="Pfam" id="PF00501">
    <property type="entry name" value="AMP-binding"/>
    <property type="match status" value="1"/>
</dbReference>
<evidence type="ECO:0000313" key="3">
    <source>
        <dbReference type="EMBL" id="ABP54928.1"/>
    </source>
</evidence>
<feature type="domain" description="AMP-binding enzyme C-terminal" evidence="2">
    <location>
        <begin position="456"/>
        <end position="530"/>
    </location>
</feature>
<proteinExistence type="predicted"/>
<dbReference type="SUPFAM" id="SSF56801">
    <property type="entry name" value="Acetyl-CoA synthetase-like"/>
    <property type="match status" value="1"/>
</dbReference>
<dbReference type="Pfam" id="PF13193">
    <property type="entry name" value="AMP-binding_C"/>
    <property type="match status" value="1"/>
</dbReference>
<gene>
    <name evidence="3" type="ordered locus">Strop_2482</name>
</gene>
<dbReference type="Gene3D" id="3.40.50.12780">
    <property type="entry name" value="N-terminal domain of ligase-like"/>
    <property type="match status" value="1"/>
</dbReference>
<evidence type="ECO:0000313" key="4">
    <source>
        <dbReference type="Proteomes" id="UP000000235"/>
    </source>
</evidence>
<dbReference type="KEGG" id="stp:Strop_2482"/>
<feature type="domain" description="AMP-dependent synthetase/ligase" evidence="1">
    <location>
        <begin position="56"/>
        <end position="403"/>
    </location>
</feature>
<dbReference type="InterPro" id="IPR000873">
    <property type="entry name" value="AMP-dep_synth/lig_dom"/>
</dbReference>
<name>A4X7S8_SALTO</name>
<accession>A4X7S8</accession>
<dbReference type="Gene3D" id="3.30.300.30">
    <property type="match status" value="1"/>
</dbReference>
<dbReference type="GO" id="GO:0016878">
    <property type="term" value="F:acid-thiol ligase activity"/>
    <property type="evidence" value="ECO:0007669"/>
    <property type="project" value="UniProtKB-ARBA"/>
</dbReference>
<evidence type="ECO:0000259" key="2">
    <source>
        <dbReference type="Pfam" id="PF13193"/>
    </source>
</evidence>
<reference evidence="4" key="1">
    <citation type="journal article" date="2007" name="Proc. Natl. Acad. Sci. U.S.A.">
        <title>Genome sequencing reveals complex secondary metabolome in the marine actinomycete Salinispora tropica.</title>
        <authorList>
            <person name="Udwary D.W."/>
            <person name="Zeigler L."/>
            <person name="Asolkar R.N."/>
            <person name="Singan V."/>
            <person name="Lapidus A."/>
            <person name="Fenical W."/>
            <person name="Jensen P.R."/>
            <person name="Moore B.S."/>
        </authorList>
    </citation>
    <scope>NUCLEOTIDE SEQUENCE [LARGE SCALE GENOMIC DNA]</scope>
    <source>
        <strain evidence="4">ATCC BAA-916 / DSM 44818 / CNB-440</strain>
    </source>
</reference>
<dbReference type="Proteomes" id="UP000000235">
    <property type="component" value="Chromosome"/>
</dbReference>
<dbReference type="InterPro" id="IPR050237">
    <property type="entry name" value="ATP-dep_AMP-bd_enzyme"/>
</dbReference>
<dbReference type="InterPro" id="IPR042099">
    <property type="entry name" value="ANL_N_sf"/>
</dbReference>
<dbReference type="PANTHER" id="PTHR43767:SF1">
    <property type="entry name" value="NONRIBOSOMAL PEPTIDE SYNTHASE PES1 (EUROFUNG)-RELATED"/>
    <property type="match status" value="1"/>
</dbReference>
<sequence length="559" mass="59896">MFISVVCPRLTGGGAVACGPHRAPGNPGHTAAVDGGVRMADRPQPGYVHQALALFAEFGDRDAIVDGERRLTYADVGAQVRGFATTLLRHGIQPGAAVLLSLGNPLEGPLLQLALHLLGCRTMWIAPVTSRREIKEFVELSRPDALLYDARDPANIGAELAAGMSGRPVLRLGVDLTPVPATADLPTRVSEADSLLQTSGTTGTPKLVRHQESFYTQVLALAAGFRTAGFPLLRHLSYSPMWLASGQITTLFNLFTGGVLFPREGWDATEFIQTVPAERITSTFLTPPMLYEVLDHPALPGVDFSSMFMFNVGAGPAAPARLRQAITRFGPVLRIVYGLSEAVVVTAQPGLTEDPAHPERLRSCGKPYGDVRIEIRGADGTVLPPDVDGEVWVQTALRFAGYHGSPDLTADTLVDGWVRTRDVGHLDVDGYLYLVDRLQDRILTRRRSWPIYSRPIEDALAGHPGVRAAAVIGVPDEVAGELPYAYVVKTPDAAVTGAELIDVVTAALSDTWAPGGVEFVSALPLNRANKVDKRALRARYAAGHPSAVEHPEASIGHRA</sequence>
<dbReference type="InterPro" id="IPR025110">
    <property type="entry name" value="AMP-bd_C"/>
</dbReference>
<dbReference type="AlphaFoldDB" id="A4X7S8"/>